<comment type="caution">
    <text evidence="3">The sequence shown here is derived from an EMBL/GenBank/DDBJ whole genome shotgun (WGS) entry which is preliminary data.</text>
</comment>
<keyword evidence="2" id="KW-0812">Transmembrane</keyword>
<feature type="transmembrane region" description="Helical" evidence="2">
    <location>
        <begin position="279"/>
        <end position="297"/>
    </location>
</feature>
<name>A0A8J3WE46_PLARO</name>
<evidence type="ECO:0000256" key="1">
    <source>
        <dbReference type="SAM" id="MobiDB-lite"/>
    </source>
</evidence>
<keyword evidence="2" id="KW-0472">Membrane</keyword>
<evidence type="ECO:0000256" key="2">
    <source>
        <dbReference type="SAM" id="Phobius"/>
    </source>
</evidence>
<proteinExistence type="predicted"/>
<dbReference type="AlphaFoldDB" id="A0A8J3WE46"/>
<reference evidence="3" key="1">
    <citation type="submission" date="2021-01" db="EMBL/GenBank/DDBJ databases">
        <title>Whole genome shotgun sequence of Planobispora rosea NBRC 15558.</title>
        <authorList>
            <person name="Komaki H."/>
            <person name="Tamura T."/>
        </authorList>
    </citation>
    <scope>NUCLEOTIDE SEQUENCE</scope>
    <source>
        <strain evidence="3">NBRC 15558</strain>
    </source>
</reference>
<feature type="region of interest" description="Disordered" evidence="1">
    <location>
        <begin position="305"/>
        <end position="344"/>
    </location>
</feature>
<accession>A0A8J3WE46</accession>
<evidence type="ECO:0000313" key="3">
    <source>
        <dbReference type="EMBL" id="GIH85833.1"/>
    </source>
</evidence>
<dbReference type="InterPro" id="IPR021424">
    <property type="entry name" value="PorA"/>
</dbReference>
<sequence length="344" mass="38252">MKNRQVVLFAVSSFTLILAALLRFQVYPDSALHPREPYPSTTHLAADRAVYFDWARLRLHTGEPVHRTVVLQAGSFEGDDETSVWTELATTSDRNGARIAYQERRVAFDRRTGLAKDCCEGYVGTRSDIRQNGLAFRWPVDARPVAYPFFDPVTLSDARMRYTGEETLRGLRVYRYEQDTPPVKIEDVADPLPGSLVGFPGRAVRVVKYAQSSRVYWVEPRSGLPVKVEEYARETLRTPDDQERLVTFEARLRTVDGDVAMLVDAAATFAARARMIETIIPAILAGLGLLSLIAVVLPGRRGRSTAAQDQQEVPGDDLPEAGEADHGARPARVVAGKRVDDLDV</sequence>
<dbReference type="Pfam" id="PF11271">
    <property type="entry name" value="PorA"/>
    <property type="match status" value="1"/>
</dbReference>
<dbReference type="EMBL" id="BOOI01000039">
    <property type="protein sequence ID" value="GIH85833.1"/>
    <property type="molecule type" value="Genomic_DNA"/>
</dbReference>
<organism evidence="3 4">
    <name type="scientific">Planobispora rosea</name>
    <dbReference type="NCBI Taxonomy" id="35762"/>
    <lineage>
        <taxon>Bacteria</taxon>
        <taxon>Bacillati</taxon>
        <taxon>Actinomycetota</taxon>
        <taxon>Actinomycetes</taxon>
        <taxon>Streptosporangiales</taxon>
        <taxon>Streptosporangiaceae</taxon>
        <taxon>Planobispora</taxon>
    </lineage>
</organism>
<evidence type="ECO:0000313" key="4">
    <source>
        <dbReference type="Proteomes" id="UP000655044"/>
    </source>
</evidence>
<protein>
    <recommendedName>
        <fullName evidence="5">DUF3068 domain-containing protein</fullName>
    </recommendedName>
</protein>
<keyword evidence="2" id="KW-1133">Transmembrane helix</keyword>
<evidence type="ECO:0008006" key="5">
    <source>
        <dbReference type="Google" id="ProtNLM"/>
    </source>
</evidence>
<dbReference type="Proteomes" id="UP000655044">
    <property type="component" value="Unassembled WGS sequence"/>
</dbReference>
<keyword evidence="4" id="KW-1185">Reference proteome</keyword>
<gene>
    <name evidence="3" type="ORF">Pro02_42410</name>
</gene>